<dbReference type="GeneID" id="80817955"/>
<dbReference type="PANTHER" id="PTHR43179:SF7">
    <property type="entry name" value="RHAMNOSYLTRANSFERASE WBBL"/>
    <property type="match status" value="1"/>
</dbReference>
<dbReference type="SUPFAM" id="SSF53448">
    <property type="entry name" value="Nucleotide-diphospho-sugar transferases"/>
    <property type="match status" value="1"/>
</dbReference>
<name>A0A975W986_9RHOB</name>
<sequence>MSQARLLCILLNYRTAELCRRAARTAVTALQGLDAELLIIDNDSGDGSFEQLTAFVAAEGWPQVRVISAGRNGGFGAGNNHGMRAGRDDGQPADYIYILNPDAFPEPEAIRVLADWLDSHPETGIAGSLIRSETGAQEYTAFRFPSIAGEFEHSVRFGPVSRLLHKARVPIDLPDRPQPVDWLAGASMMLRREMLDRIGLFDETFFLYFEETDLCLRAARDGWQTVYLPESRVTHIGSVSTGMKCWDRVPRYWLDSRLHYFTKSHGGAYAALATLTHATGGLMWRLRKVLQRKPDADPPHFLRDLVAHHVRALLSRSERRATPQPARRLP</sequence>
<dbReference type="EMBL" id="FNYY01000004">
    <property type="protein sequence ID" value="SEJ28023.1"/>
    <property type="molecule type" value="Genomic_DNA"/>
</dbReference>
<accession>A0A975W986</accession>
<dbReference type="Proteomes" id="UP000182932">
    <property type="component" value="Unassembled WGS sequence"/>
</dbReference>
<protein>
    <submittedName>
        <fullName evidence="2">Glycosyltransferase like family 2</fullName>
    </submittedName>
</protein>
<feature type="domain" description="Glycosyltransferase 2-like" evidence="1">
    <location>
        <begin position="31"/>
        <end position="145"/>
    </location>
</feature>
<proteinExistence type="predicted"/>
<dbReference type="RefSeq" id="WP_074836077.1">
    <property type="nucleotide sequence ID" value="NZ_CBDCHJ010000001.1"/>
</dbReference>
<evidence type="ECO:0000259" key="1">
    <source>
        <dbReference type="Pfam" id="PF00535"/>
    </source>
</evidence>
<dbReference type="InterPro" id="IPR001173">
    <property type="entry name" value="Glyco_trans_2-like"/>
</dbReference>
<keyword evidence="3" id="KW-1185">Reference proteome</keyword>
<evidence type="ECO:0000313" key="3">
    <source>
        <dbReference type="Proteomes" id="UP000182932"/>
    </source>
</evidence>
<evidence type="ECO:0000313" key="2">
    <source>
        <dbReference type="EMBL" id="SEJ28023.1"/>
    </source>
</evidence>
<dbReference type="InterPro" id="IPR029044">
    <property type="entry name" value="Nucleotide-diphossugar_trans"/>
</dbReference>
<dbReference type="AlphaFoldDB" id="A0A975W986"/>
<dbReference type="CDD" id="cd04186">
    <property type="entry name" value="GT_2_like_c"/>
    <property type="match status" value="1"/>
</dbReference>
<dbReference type="Gene3D" id="3.90.550.10">
    <property type="entry name" value="Spore Coat Polysaccharide Biosynthesis Protein SpsA, Chain A"/>
    <property type="match status" value="1"/>
</dbReference>
<gene>
    <name evidence="2" type="ORF">SAMN04487940_104270</name>
</gene>
<reference evidence="2 3" key="1">
    <citation type="submission" date="2016-10" db="EMBL/GenBank/DDBJ databases">
        <authorList>
            <person name="Varghese N."/>
            <person name="Submissions S."/>
        </authorList>
    </citation>
    <scope>NUCLEOTIDE SEQUENCE [LARGE SCALE GENOMIC DNA]</scope>
    <source>
        <strain evidence="2 3">FF3</strain>
    </source>
</reference>
<dbReference type="Pfam" id="PF00535">
    <property type="entry name" value="Glycos_transf_2"/>
    <property type="match status" value="1"/>
</dbReference>
<comment type="caution">
    <text evidence="2">The sequence shown here is derived from an EMBL/GenBank/DDBJ whole genome shotgun (WGS) entry which is preliminary data.</text>
</comment>
<organism evidence="2 3">
    <name type="scientific">Marinovum algicola</name>
    <dbReference type="NCBI Taxonomy" id="42444"/>
    <lineage>
        <taxon>Bacteria</taxon>
        <taxon>Pseudomonadati</taxon>
        <taxon>Pseudomonadota</taxon>
        <taxon>Alphaproteobacteria</taxon>
        <taxon>Rhodobacterales</taxon>
        <taxon>Roseobacteraceae</taxon>
        <taxon>Marinovum</taxon>
    </lineage>
</organism>
<dbReference type="PANTHER" id="PTHR43179">
    <property type="entry name" value="RHAMNOSYLTRANSFERASE WBBL"/>
    <property type="match status" value="1"/>
</dbReference>